<dbReference type="InterPro" id="IPR050798">
    <property type="entry name" value="YhaM_exoribonuc/phosphodiest"/>
</dbReference>
<name>A0AA44BCX8_9CLOT</name>
<dbReference type="SUPFAM" id="SSF50249">
    <property type="entry name" value="Nucleic acid-binding proteins"/>
    <property type="match status" value="1"/>
</dbReference>
<keyword evidence="4" id="KW-1185">Reference proteome</keyword>
<evidence type="ECO:0000313" key="4">
    <source>
        <dbReference type="Proteomes" id="UP000449710"/>
    </source>
</evidence>
<dbReference type="Proteomes" id="UP000449710">
    <property type="component" value="Unassembled WGS sequence"/>
</dbReference>
<dbReference type="Pfam" id="PF01336">
    <property type="entry name" value="tRNA_anti-codon"/>
    <property type="match status" value="1"/>
</dbReference>
<dbReference type="Gene3D" id="1.10.3210.10">
    <property type="entry name" value="Hypothetical protein af1432"/>
    <property type="match status" value="1"/>
</dbReference>
<sequence>MTEGGSLLQLKEITKEHLNEVLEFVVLISDVRLKKTKTDKVYADLTVQDASKIMEVKCWDYEKYQHIFEEIEANDPVEIKGAVGEYNGQLQLTVKEVRKLPKGEYQVQNLIPTSTWDYEDMEKGLRVFYEKIETPEFQQLLDALVFSEAYYEKFMTYPAAKKVHHNFYHGILQHTLEVLKYSLTVAKTKKLSQRQIDRLMVIAFLHDWAKIKEYAPLPKNDLTDEGIMLGHIFLGSHEVLNTINTIDGFREEDKLIILNGLLGHHGALEWGSPVLPKTIEAQILHQADKLSGDIESILSFVDENQDEESFTPKLWNMGTGYYKK</sequence>
<keyword evidence="1" id="KW-0378">Hydrolase</keyword>
<dbReference type="CDD" id="cd04492">
    <property type="entry name" value="YhaM_OBF_like"/>
    <property type="match status" value="1"/>
</dbReference>
<dbReference type="GO" id="GO:0016787">
    <property type="term" value="F:hydrolase activity"/>
    <property type="evidence" value="ECO:0007669"/>
    <property type="project" value="UniProtKB-KW"/>
</dbReference>
<dbReference type="InterPro" id="IPR003607">
    <property type="entry name" value="HD/PDEase_dom"/>
</dbReference>
<proteinExistence type="predicted"/>
<reference evidence="3 4" key="1">
    <citation type="submission" date="2019-04" db="EMBL/GenBank/DDBJ databases">
        <title>Isachenkonia alkalipeptolytica gen. nov. sp. nov. a new anaerobic, alkiliphilic organothrophic bacterium capable to reduce synthesized ferrihydrite isolated from a soda lake.</title>
        <authorList>
            <person name="Toshchakov S.V."/>
            <person name="Zavarzina D.G."/>
            <person name="Zhilina T.N."/>
            <person name="Kostrikina N.A."/>
            <person name="Kublanov I.V."/>
        </authorList>
    </citation>
    <scope>NUCLEOTIDE SEQUENCE [LARGE SCALE GENOMIC DNA]</scope>
    <source>
        <strain evidence="3 4">Z-1701</strain>
    </source>
</reference>
<feature type="domain" description="HD/PDEase" evidence="2">
    <location>
        <begin position="167"/>
        <end position="302"/>
    </location>
</feature>
<dbReference type="SMART" id="SM00471">
    <property type="entry name" value="HDc"/>
    <property type="match status" value="1"/>
</dbReference>
<dbReference type="InterPro" id="IPR006674">
    <property type="entry name" value="HD_domain"/>
</dbReference>
<evidence type="ECO:0000313" key="3">
    <source>
        <dbReference type="EMBL" id="NBG87373.1"/>
    </source>
</evidence>
<comment type="caution">
    <text evidence="3">The sequence shown here is derived from an EMBL/GenBank/DDBJ whole genome shotgun (WGS) entry which is preliminary data.</text>
</comment>
<dbReference type="InterPro" id="IPR004365">
    <property type="entry name" value="NA-bd_OB_tRNA"/>
</dbReference>
<dbReference type="GO" id="GO:0031125">
    <property type="term" value="P:rRNA 3'-end processing"/>
    <property type="evidence" value="ECO:0007669"/>
    <property type="project" value="TreeGrafter"/>
</dbReference>
<dbReference type="PANTHER" id="PTHR37294:SF1">
    <property type="entry name" value="3'-5' EXORIBONUCLEASE YHAM"/>
    <property type="match status" value="1"/>
</dbReference>
<protein>
    <submittedName>
        <fullName evidence="3">HD domain-containing protein</fullName>
    </submittedName>
</protein>
<dbReference type="SUPFAM" id="SSF109604">
    <property type="entry name" value="HD-domain/PDEase-like"/>
    <property type="match status" value="1"/>
</dbReference>
<evidence type="ECO:0000256" key="1">
    <source>
        <dbReference type="ARBA" id="ARBA00022801"/>
    </source>
</evidence>
<dbReference type="CDD" id="cd00077">
    <property type="entry name" value="HDc"/>
    <property type="match status" value="1"/>
</dbReference>
<dbReference type="Gene3D" id="2.40.50.140">
    <property type="entry name" value="Nucleic acid-binding proteins"/>
    <property type="match status" value="1"/>
</dbReference>
<evidence type="ECO:0000259" key="2">
    <source>
        <dbReference type="SMART" id="SM00471"/>
    </source>
</evidence>
<dbReference type="GO" id="GO:0003676">
    <property type="term" value="F:nucleic acid binding"/>
    <property type="evidence" value="ECO:0007669"/>
    <property type="project" value="InterPro"/>
</dbReference>
<dbReference type="AlphaFoldDB" id="A0AA44BCX8"/>
<dbReference type="PANTHER" id="PTHR37294">
    <property type="entry name" value="3'-5' EXORIBONUCLEASE YHAM"/>
    <property type="match status" value="1"/>
</dbReference>
<dbReference type="Pfam" id="PF01966">
    <property type="entry name" value="HD"/>
    <property type="match status" value="1"/>
</dbReference>
<organism evidence="3 4">
    <name type="scientific">Isachenkonia alkalipeptolytica</name>
    <dbReference type="NCBI Taxonomy" id="2565777"/>
    <lineage>
        <taxon>Bacteria</taxon>
        <taxon>Bacillati</taxon>
        <taxon>Bacillota</taxon>
        <taxon>Clostridia</taxon>
        <taxon>Eubacteriales</taxon>
        <taxon>Clostridiaceae</taxon>
        <taxon>Isachenkonia</taxon>
    </lineage>
</organism>
<dbReference type="EMBL" id="SUMG01000002">
    <property type="protein sequence ID" value="NBG87373.1"/>
    <property type="molecule type" value="Genomic_DNA"/>
</dbReference>
<dbReference type="InterPro" id="IPR012340">
    <property type="entry name" value="NA-bd_OB-fold"/>
</dbReference>
<accession>A0AA44BCX8</accession>
<gene>
    <name evidence="3" type="ORF">ISALK_02545</name>
</gene>